<accession>K1RLI6</accession>
<dbReference type="HOGENOM" id="CLU_1257164_0_0_1"/>
<name>K1RLI6_MAGGI</name>
<dbReference type="AlphaFoldDB" id="K1RLI6"/>
<proteinExistence type="predicted"/>
<dbReference type="EMBL" id="JH818823">
    <property type="protein sequence ID" value="EKC35191.1"/>
    <property type="molecule type" value="Genomic_DNA"/>
</dbReference>
<gene>
    <name evidence="1" type="ORF">CGI_10012163</name>
</gene>
<dbReference type="InParanoid" id="K1RLI6"/>
<evidence type="ECO:0000313" key="1">
    <source>
        <dbReference type="EMBL" id="EKC35191.1"/>
    </source>
</evidence>
<organism evidence="1">
    <name type="scientific">Magallana gigas</name>
    <name type="common">Pacific oyster</name>
    <name type="synonym">Crassostrea gigas</name>
    <dbReference type="NCBI Taxonomy" id="29159"/>
    <lineage>
        <taxon>Eukaryota</taxon>
        <taxon>Metazoa</taxon>
        <taxon>Spiralia</taxon>
        <taxon>Lophotrochozoa</taxon>
        <taxon>Mollusca</taxon>
        <taxon>Bivalvia</taxon>
        <taxon>Autobranchia</taxon>
        <taxon>Pteriomorphia</taxon>
        <taxon>Ostreida</taxon>
        <taxon>Ostreoidea</taxon>
        <taxon>Ostreidae</taxon>
        <taxon>Magallana</taxon>
    </lineage>
</organism>
<protein>
    <submittedName>
        <fullName evidence="1">Uncharacterized protein</fullName>
    </submittedName>
</protein>
<sequence length="223" mass="25316">MDVQWTSGFFVEEIKSRINIYIEAFLQSPDVLQKFEDIRTEIIDFYKRVSVDLSSLEADWACVKKHEFSCGKSMADPFKEFNEFPLPLQISILAVSIVITAAVAVCLLLSSPLLGPALMLMNTDDAKRKVIDRVYNANTASIRSQIQRHLEERSGNALNLLVEKVSERLLPNRIHFLETMIQQLSNSRDEVLANIESISYLASKLEAMRMSAEVLQSTLMDEI</sequence>
<reference evidence="1" key="1">
    <citation type="journal article" date="2012" name="Nature">
        <title>The oyster genome reveals stress adaptation and complexity of shell formation.</title>
        <authorList>
            <person name="Zhang G."/>
            <person name="Fang X."/>
            <person name="Guo X."/>
            <person name="Li L."/>
            <person name="Luo R."/>
            <person name="Xu F."/>
            <person name="Yang P."/>
            <person name="Zhang L."/>
            <person name="Wang X."/>
            <person name="Qi H."/>
            <person name="Xiong Z."/>
            <person name="Que H."/>
            <person name="Xie Y."/>
            <person name="Holland P.W."/>
            <person name="Paps J."/>
            <person name="Zhu Y."/>
            <person name="Wu F."/>
            <person name="Chen Y."/>
            <person name="Wang J."/>
            <person name="Peng C."/>
            <person name="Meng J."/>
            <person name="Yang L."/>
            <person name="Liu J."/>
            <person name="Wen B."/>
            <person name="Zhang N."/>
            <person name="Huang Z."/>
            <person name="Zhu Q."/>
            <person name="Feng Y."/>
            <person name="Mount A."/>
            <person name="Hedgecock D."/>
            <person name="Xu Z."/>
            <person name="Liu Y."/>
            <person name="Domazet-Loso T."/>
            <person name="Du Y."/>
            <person name="Sun X."/>
            <person name="Zhang S."/>
            <person name="Liu B."/>
            <person name="Cheng P."/>
            <person name="Jiang X."/>
            <person name="Li J."/>
            <person name="Fan D."/>
            <person name="Wang W."/>
            <person name="Fu W."/>
            <person name="Wang T."/>
            <person name="Wang B."/>
            <person name="Zhang J."/>
            <person name="Peng Z."/>
            <person name="Li Y."/>
            <person name="Li N."/>
            <person name="Wang J."/>
            <person name="Chen M."/>
            <person name="He Y."/>
            <person name="Tan F."/>
            <person name="Song X."/>
            <person name="Zheng Q."/>
            <person name="Huang R."/>
            <person name="Yang H."/>
            <person name="Du X."/>
            <person name="Chen L."/>
            <person name="Yang M."/>
            <person name="Gaffney P.M."/>
            <person name="Wang S."/>
            <person name="Luo L."/>
            <person name="She Z."/>
            <person name="Ming Y."/>
            <person name="Huang W."/>
            <person name="Zhang S."/>
            <person name="Huang B."/>
            <person name="Zhang Y."/>
            <person name="Qu T."/>
            <person name="Ni P."/>
            <person name="Miao G."/>
            <person name="Wang J."/>
            <person name="Wang Q."/>
            <person name="Steinberg C.E."/>
            <person name="Wang H."/>
            <person name="Li N."/>
            <person name="Qian L."/>
            <person name="Zhang G."/>
            <person name="Li Y."/>
            <person name="Yang H."/>
            <person name="Liu X."/>
            <person name="Wang J."/>
            <person name="Yin Y."/>
            <person name="Wang J."/>
        </authorList>
    </citation>
    <scope>NUCLEOTIDE SEQUENCE [LARGE SCALE GENOMIC DNA]</scope>
    <source>
        <strain evidence="1">05x7-T-G4-1.051#20</strain>
    </source>
</reference>